<organism evidence="2 3">
    <name type="scientific">Henosepilachna vigintioctopunctata</name>
    <dbReference type="NCBI Taxonomy" id="420089"/>
    <lineage>
        <taxon>Eukaryota</taxon>
        <taxon>Metazoa</taxon>
        <taxon>Ecdysozoa</taxon>
        <taxon>Arthropoda</taxon>
        <taxon>Hexapoda</taxon>
        <taxon>Insecta</taxon>
        <taxon>Pterygota</taxon>
        <taxon>Neoptera</taxon>
        <taxon>Endopterygota</taxon>
        <taxon>Coleoptera</taxon>
        <taxon>Polyphaga</taxon>
        <taxon>Cucujiformia</taxon>
        <taxon>Coccinelloidea</taxon>
        <taxon>Coccinellidae</taxon>
        <taxon>Epilachninae</taxon>
        <taxon>Epilachnini</taxon>
        <taxon>Henosepilachna</taxon>
    </lineage>
</organism>
<sequence length="176" mass="19905">MVPQPRDFLHLYLGHNFRFYKSAVPTRNWIINGNKRATRGDLPPLSPYCRRGSNTRIPIVSSNSSPVTPNRSRSLDGLLDAEPSKPSLDTSNKEITPSQTTRSCDDLDKSLSEIVISQDKKPEEEEATTSLDNNSKCPTESEDDKISMNSSTSDSKRKRNFMDRCVNKVRNFIIKK</sequence>
<reference evidence="2 3" key="1">
    <citation type="submission" date="2023-03" db="EMBL/GenBank/DDBJ databases">
        <title>Genome insight into feeding habits of ladybird beetles.</title>
        <authorList>
            <person name="Li H.-S."/>
            <person name="Huang Y.-H."/>
            <person name="Pang H."/>
        </authorList>
    </citation>
    <scope>NUCLEOTIDE SEQUENCE [LARGE SCALE GENOMIC DNA]</scope>
    <source>
        <strain evidence="2">SYSU_2023b</strain>
        <tissue evidence="2">Whole body</tissue>
    </source>
</reference>
<dbReference type="AlphaFoldDB" id="A0AAW1TRD7"/>
<feature type="compositionally biased region" description="Polar residues" evidence="1">
    <location>
        <begin position="128"/>
        <end position="138"/>
    </location>
</feature>
<keyword evidence="3" id="KW-1185">Reference proteome</keyword>
<accession>A0AAW1TRD7</accession>
<comment type="caution">
    <text evidence="2">The sequence shown here is derived from an EMBL/GenBank/DDBJ whole genome shotgun (WGS) entry which is preliminary data.</text>
</comment>
<feature type="compositionally biased region" description="Polar residues" evidence="1">
    <location>
        <begin position="52"/>
        <end position="72"/>
    </location>
</feature>
<name>A0AAW1TRD7_9CUCU</name>
<gene>
    <name evidence="2" type="ORF">WA026_022173</name>
</gene>
<evidence type="ECO:0000313" key="2">
    <source>
        <dbReference type="EMBL" id="KAK9873364.1"/>
    </source>
</evidence>
<feature type="region of interest" description="Disordered" evidence="1">
    <location>
        <begin position="34"/>
        <end position="161"/>
    </location>
</feature>
<evidence type="ECO:0000256" key="1">
    <source>
        <dbReference type="SAM" id="MobiDB-lite"/>
    </source>
</evidence>
<protein>
    <submittedName>
        <fullName evidence="2">Uncharacterized protein</fullName>
    </submittedName>
</protein>
<proteinExistence type="predicted"/>
<dbReference type="EMBL" id="JARQZJ010000018">
    <property type="protein sequence ID" value="KAK9873364.1"/>
    <property type="molecule type" value="Genomic_DNA"/>
</dbReference>
<dbReference type="Proteomes" id="UP001431783">
    <property type="component" value="Unassembled WGS sequence"/>
</dbReference>
<evidence type="ECO:0000313" key="3">
    <source>
        <dbReference type="Proteomes" id="UP001431783"/>
    </source>
</evidence>
<feature type="compositionally biased region" description="Polar residues" evidence="1">
    <location>
        <begin position="87"/>
        <end position="102"/>
    </location>
</feature>